<protein>
    <submittedName>
        <fullName evidence="2">Uncharacterized protein</fullName>
    </submittedName>
</protein>
<evidence type="ECO:0000313" key="1">
    <source>
        <dbReference type="Proteomes" id="UP000887565"/>
    </source>
</evidence>
<organism evidence="1 2">
    <name type="scientific">Romanomermis culicivorax</name>
    <name type="common">Nematode worm</name>
    <dbReference type="NCBI Taxonomy" id="13658"/>
    <lineage>
        <taxon>Eukaryota</taxon>
        <taxon>Metazoa</taxon>
        <taxon>Ecdysozoa</taxon>
        <taxon>Nematoda</taxon>
        <taxon>Enoplea</taxon>
        <taxon>Dorylaimia</taxon>
        <taxon>Mermithida</taxon>
        <taxon>Mermithoidea</taxon>
        <taxon>Mermithidae</taxon>
        <taxon>Romanomermis</taxon>
    </lineage>
</organism>
<dbReference type="AlphaFoldDB" id="A0A915L9I1"/>
<dbReference type="Proteomes" id="UP000887565">
    <property type="component" value="Unplaced"/>
</dbReference>
<keyword evidence="1" id="KW-1185">Reference proteome</keyword>
<name>A0A915L9I1_ROMCU</name>
<accession>A0A915L9I1</accession>
<dbReference type="WBParaSite" id="nRc.2.0.1.t47078-RA">
    <property type="protein sequence ID" value="nRc.2.0.1.t47078-RA"/>
    <property type="gene ID" value="nRc.2.0.1.g47078"/>
</dbReference>
<sequence>MSTSLFQQNGTECNQWNITQLKRNFCFVWLEVTVGRFPQNCGHPFWPKVDFQAERFELLTIRSVQKGRE</sequence>
<proteinExistence type="predicted"/>
<reference evidence="2" key="1">
    <citation type="submission" date="2022-11" db="UniProtKB">
        <authorList>
            <consortium name="WormBaseParasite"/>
        </authorList>
    </citation>
    <scope>IDENTIFICATION</scope>
</reference>
<evidence type="ECO:0000313" key="2">
    <source>
        <dbReference type="WBParaSite" id="nRc.2.0.1.t47078-RA"/>
    </source>
</evidence>